<gene>
    <name evidence="5" type="ORF">OCV69_04555</name>
</gene>
<keyword evidence="3" id="KW-0804">Transcription</keyword>
<dbReference type="PANTHER" id="PTHR30514">
    <property type="entry name" value="GLUCOKINASE"/>
    <property type="match status" value="1"/>
</dbReference>
<dbReference type="PROSITE" id="PS51071">
    <property type="entry name" value="HTH_RPIR"/>
    <property type="match status" value="1"/>
</dbReference>
<evidence type="ECO:0000259" key="4">
    <source>
        <dbReference type="PROSITE" id="PS51071"/>
    </source>
</evidence>
<sequence>MEQNRPTYTSPIDNIRNSYPLLSPVQKKIADLILEQAETICFMRLEDISKLVGVTSVTVIRFVKKIGYESFGAFKKDLQNYIQTRVIPMRIIKSKINTMRNAPTDDIIHGVIQNELDLMQATYDAISSETLLETALIIKNARKIFIVGTGLNEPITEILLTRLRFLCLDAQIIHNDNLTLLPYYLVNAGPQDVFIIFSFPNYKDFSINMAKCAQDIGCHTICITDKSTAPIAYYAEKLLLCQTSGLIYYNSMTTPTSLVTILSGILAVQIQKDPETQKRLEHISSFFQ</sequence>
<dbReference type="SUPFAM" id="SSF53697">
    <property type="entry name" value="SIS domain"/>
    <property type="match status" value="1"/>
</dbReference>
<dbReference type="Pfam" id="PF01418">
    <property type="entry name" value="HTH_6"/>
    <property type="match status" value="1"/>
</dbReference>
<evidence type="ECO:0000313" key="6">
    <source>
        <dbReference type="Proteomes" id="UP001652395"/>
    </source>
</evidence>
<dbReference type="PANTHER" id="PTHR30514:SF18">
    <property type="entry name" value="RPIR-FAMILY TRANSCRIPTIONAL REGULATOR"/>
    <property type="match status" value="1"/>
</dbReference>
<dbReference type="EMBL" id="JAOQJF010000006">
    <property type="protein sequence ID" value="MCU6799213.1"/>
    <property type="molecule type" value="Genomic_DNA"/>
</dbReference>
<feature type="domain" description="HTH rpiR-type" evidence="4">
    <location>
        <begin position="9"/>
        <end position="85"/>
    </location>
</feature>
<name>A0ABT2UX19_9FIRM</name>
<comment type="caution">
    <text evidence="5">The sequence shown here is derived from an EMBL/GenBank/DDBJ whole genome shotgun (WGS) entry which is preliminary data.</text>
</comment>
<reference evidence="5 6" key="1">
    <citation type="journal article" date="2021" name="ISME Commun">
        <title>Automated analysis of genomic sequences facilitates high-throughput and comprehensive description of bacteria.</title>
        <authorList>
            <person name="Hitch T.C.A."/>
        </authorList>
    </citation>
    <scope>NUCLEOTIDE SEQUENCE [LARGE SCALE GENOMIC DNA]</scope>
    <source>
        <strain evidence="6">f_CCE</strain>
    </source>
</reference>
<evidence type="ECO:0000256" key="1">
    <source>
        <dbReference type="ARBA" id="ARBA00023015"/>
    </source>
</evidence>
<dbReference type="Pfam" id="PF01380">
    <property type="entry name" value="SIS"/>
    <property type="match status" value="1"/>
</dbReference>
<dbReference type="InterPro" id="IPR036388">
    <property type="entry name" value="WH-like_DNA-bd_sf"/>
</dbReference>
<dbReference type="InterPro" id="IPR009057">
    <property type="entry name" value="Homeodomain-like_sf"/>
</dbReference>
<dbReference type="InterPro" id="IPR035472">
    <property type="entry name" value="RpiR-like_SIS"/>
</dbReference>
<keyword evidence="2" id="KW-0238">DNA-binding</keyword>
<organism evidence="5 6">
    <name type="scientific">Alitiscatomonas aceti</name>
    <dbReference type="NCBI Taxonomy" id="2981724"/>
    <lineage>
        <taxon>Bacteria</taxon>
        <taxon>Bacillati</taxon>
        <taxon>Bacillota</taxon>
        <taxon>Clostridia</taxon>
        <taxon>Lachnospirales</taxon>
        <taxon>Lachnospiraceae</taxon>
        <taxon>Alitiscatomonas</taxon>
    </lineage>
</organism>
<dbReference type="InterPro" id="IPR001347">
    <property type="entry name" value="SIS_dom"/>
</dbReference>
<protein>
    <submittedName>
        <fullName evidence="5">MurR/RpiR family transcriptional regulator</fullName>
    </submittedName>
</protein>
<keyword evidence="1" id="KW-0805">Transcription regulation</keyword>
<proteinExistence type="predicted"/>
<dbReference type="CDD" id="cd05013">
    <property type="entry name" value="SIS_RpiR"/>
    <property type="match status" value="1"/>
</dbReference>
<evidence type="ECO:0000256" key="2">
    <source>
        <dbReference type="ARBA" id="ARBA00023125"/>
    </source>
</evidence>
<dbReference type="RefSeq" id="WP_158357907.1">
    <property type="nucleotide sequence ID" value="NZ_JAOQJF010000006.1"/>
</dbReference>
<dbReference type="InterPro" id="IPR000281">
    <property type="entry name" value="HTH_RpiR"/>
</dbReference>
<evidence type="ECO:0000313" key="5">
    <source>
        <dbReference type="EMBL" id="MCU6799213.1"/>
    </source>
</evidence>
<dbReference type="Gene3D" id="1.10.10.10">
    <property type="entry name" value="Winged helix-like DNA-binding domain superfamily/Winged helix DNA-binding domain"/>
    <property type="match status" value="1"/>
</dbReference>
<evidence type="ECO:0000256" key="3">
    <source>
        <dbReference type="ARBA" id="ARBA00023163"/>
    </source>
</evidence>
<dbReference type="InterPro" id="IPR047640">
    <property type="entry name" value="RpiR-like"/>
</dbReference>
<dbReference type="SUPFAM" id="SSF46689">
    <property type="entry name" value="Homeodomain-like"/>
    <property type="match status" value="1"/>
</dbReference>
<keyword evidence="6" id="KW-1185">Reference proteome</keyword>
<accession>A0ABT2UX19</accession>
<dbReference type="Gene3D" id="3.40.50.10490">
    <property type="entry name" value="Glucose-6-phosphate isomerase like protein, domain 1"/>
    <property type="match status" value="1"/>
</dbReference>
<dbReference type="Proteomes" id="UP001652395">
    <property type="component" value="Unassembled WGS sequence"/>
</dbReference>
<dbReference type="InterPro" id="IPR046348">
    <property type="entry name" value="SIS_dom_sf"/>
</dbReference>